<feature type="compositionally biased region" description="Basic and acidic residues" evidence="6">
    <location>
        <begin position="136"/>
        <end position="146"/>
    </location>
</feature>
<dbReference type="Pfam" id="PF08235">
    <property type="entry name" value="LNS2"/>
    <property type="match status" value="1"/>
</dbReference>
<dbReference type="InterPro" id="IPR031315">
    <property type="entry name" value="LNS2/PITP"/>
</dbReference>
<feature type="compositionally biased region" description="Polar residues" evidence="6">
    <location>
        <begin position="147"/>
        <end position="158"/>
    </location>
</feature>
<feature type="compositionally biased region" description="Polar residues" evidence="6">
    <location>
        <begin position="916"/>
        <end position="931"/>
    </location>
</feature>
<proteinExistence type="inferred from homology"/>
<feature type="region of interest" description="Disordered" evidence="6">
    <location>
        <begin position="177"/>
        <end position="207"/>
    </location>
</feature>
<dbReference type="InterPro" id="IPR023214">
    <property type="entry name" value="HAD_sf"/>
</dbReference>
<dbReference type="SUPFAM" id="SSF56784">
    <property type="entry name" value="HAD-like"/>
    <property type="match status" value="1"/>
</dbReference>
<evidence type="ECO:0000256" key="6">
    <source>
        <dbReference type="SAM" id="MobiDB-lite"/>
    </source>
</evidence>
<dbReference type="Gene3D" id="3.40.50.1000">
    <property type="entry name" value="HAD superfamily/HAD-like"/>
    <property type="match status" value="1"/>
</dbReference>
<dbReference type="GO" id="GO:0005634">
    <property type="term" value="C:nucleus"/>
    <property type="evidence" value="ECO:0007669"/>
    <property type="project" value="UniProtKB-ARBA"/>
</dbReference>
<reference evidence="8 9" key="1">
    <citation type="submission" date="2019-02" db="EMBL/GenBank/DDBJ databases">
        <title>Genome sequencing of the rare red list fungi Phlebia centrifuga.</title>
        <authorList>
            <person name="Buettner E."/>
            <person name="Kellner H."/>
        </authorList>
    </citation>
    <scope>NUCLEOTIDE SEQUENCE [LARGE SCALE GENOMIC DNA]</scope>
    <source>
        <strain evidence="8 9">DSM 108282</strain>
    </source>
</reference>
<feature type="compositionally biased region" description="Basic and acidic residues" evidence="6">
    <location>
        <begin position="491"/>
        <end position="515"/>
    </location>
</feature>
<dbReference type="PANTHER" id="PTHR12181">
    <property type="entry name" value="LIPIN"/>
    <property type="match status" value="1"/>
</dbReference>
<feature type="region of interest" description="Disordered" evidence="6">
    <location>
        <begin position="478"/>
        <end position="586"/>
    </location>
</feature>
<dbReference type="InterPro" id="IPR007651">
    <property type="entry name" value="Lipin_N"/>
</dbReference>
<evidence type="ECO:0000256" key="3">
    <source>
        <dbReference type="ARBA" id="ARBA00012638"/>
    </source>
</evidence>
<dbReference type="GO" id="GO:0019432">
    <property type="term" value="P:triglyceride biosynthetic process"/>
    <property type="evidence" value="ECO:0007669"/>
    <property type="project" value="TreeGrafter"/>
</dbReference>
<comment type="caution">
    <text evidence="8">The sequence shown here is derived from an EMBL/GenBank/DDBJ whole genome shotgun (WGS) entry which is preliminary data.</text>
</comment>
<dbReference type="InterPro" id="IPR013209">
    <property type="entry name" value="LNS2"/>
</dbReference>
<evidence type="ECO:0000256" key="4">
    <source>
        <dbReference type="ARBA" id="ARBA00022553"/>
    </source>
</evidence>
<dbReference type="SMART" id="SM00775">
    <property type="entry name" value="LNS2"/>
    <property type="match status" value="1"/>
</dbReference>
<dbReference type="InterPro" id="IPR026058">
    <property type="entry name" value="LIPIN"/>
</dbReference>
<dbReference type="AlphaFoldDB" id="A0A4S4KKW4"/>
<name>A0A4S4KKW4_9APHY</name>
<dbReference type="EC" id="3.1.3.4" evidence="3"/>
<protein>
    <recommendedName>
        <fullName evidence="3">phosphatidate phosphatase</fullName>
        <ecNumber evidence="3">3.1.3.4</ecNumber>
    </recommendedName>
</protein>
<feature type="compositionally biased region" description="Polar residues" evidence="6">
    <location>
        <begin position="319"/>
        <end position="333"/>
    </location>
</feature>
<feature type="compositionally biased region" description="Low complexity" evidence="6">
    <location>
        <begin position="959"/>
        <end position="971"/>
    </location>
</feature>
<feature type="compositionally biased region" description="Acidic residues" evidence="6">
    <location>
        <begin position="935"/>
        <end position="944"/>
    </location>
</feature>
<evidence type="ECO:0000313" key="8">
    <source>
        <dbReference type="EMBL" id="THG98327.1"/>
    </source>
</evidence>
<feature type="region of interest" description="Disordered" evidence="6">
    <location>
        <begin position="307"/>
        <end position="338"/>
    </location>
</feature>
<evidence type="ECO:0000256" key="1">
    <source>
        <dbReference type="ARBA" id="ARBA00001946"/>
    </source>
</evidence>
<organism evidence="8 9">
    <name type="scientific">Hermanssonia centrifuga</name>
    <dbReference type="NCBI Taxonomy" id="98765"/>
    <lineage>
        <taxon>Eukaryota</taxon>
        <taxon>Fungi</taxon>
        <taxon>Dikarya</taxon>
        <taxon>Basidiomycota</taxon>
        <taxon>Agaricomycotina</taxon>
        <taxon>Agaricomycetes</taxon>
        <taxon>Polyporales</taxon>
        <taxon>Meruliaceae</taxon>
        <taxon>Hermanssonia</taxon>
    </lineage>
</organism>
<keyword evidence="5" id="KW-0378">Hydrolase</keyword>
<evidence type="ECO:0000256" key="2">
    <source>
        <dbReference type="ARBA" id="ARBA00005476"/>
    </source>
</evidence>
<dbReference type="PANTHER" id="PTHR12181:SF12">
    <property type="entry name" value="PHOSPHATIDATE PHOSPHATASE"/>
    <property type="match status" value="1"/>
</dbReference>
<comment type="cofactor">
    <cofactor evidence="1">
        <name>Mg(2+)</name>
        <dbReference type="ChEBI" id="CHEBI:18420"/>
    </cofactor>
</comment>
<comment type="similarity">
    <text evidence="2">Belongs to the lipin family.</text>
</comment>
<dbReference type="EMBL" id="SGPJ01000124">
    <property type="protein sequence ID" value="THG98327.1"/>
    <property type="molecule type" value="Genomic_DNA"/>
</dbReference>
<gene>
    <name evidence="8" type="ORF">EW026_g3830</name>
</gene>
<feature type="compositionally biased region" description="Basic residues" evidence="6">
    <location>
        <begin position="949"/>
        <end position="958"/>
    </location>
</feature>
<dbReference type="InterPro" id="IPR036412">
    <property type="entry name" value="HAD-like_sf"/>
</dbReference>
<evidence type="ECO:0000259" key="7">
    <source>
        <dbReference type="SMART" id="SM00775"/>
    </source>
</evidence>
<dbReference type="InterPro" id="IPR031703">
    <property type="entry name" value="Lipin_mid"/>
</dbReference>
<evidence type="ECO:0000256" key="5">
    <source>
        <dbReference type="ARBA" id="ARBA00022801"/>
    </source>
</evidence>
<dbReference type="FunFam" id="3.40.50.1000:FF:000063">
    <property type="entry name" value="Nuclear elongation and deformation protein"/>
    <property type="match status" value="1"/>
</dbReference>
<feature type="compositionally biased region" description="Polar residues" evidence="6">
    <location>
        <begin position="182"/>
        <end position="207"/>
    </location>
</feature>
<dbReference type="Pfam" id="PF16876">
    <property type="entry name" value="Lipin_mid"/>
    <property type="match status" value="1"/>
</dbReference>
<feature type="compositionally biased region" description="Acidic residues" evidence="6">
    <location>
        <begin position="972"/>
        <end position="985"/>
    </location>
</feature>
<dbReference type="GO" id="GO:0009062">
    <property type="term" value="P:fatty acid catabolic process"/>
    <property type="evidence" value="ECO:0007669"/>
    <property type="project" value="TreeGrafter"/>
</dbReference>
<dbReference type="GO" id="GO:0008195">
    <property type="term" value="F:phosphatidate phosphatase activity"/>
    <property type="evidence" value="ECO:0007669"/>
    <property type="project" value="UniProtKB-EC"/>
</dbReference>
<feature type="region of interest" description="Disordered" evidence="6">
    <location>
        <begin position="120"/>
        <end position="159"/>
    </location>
</feature>
<keyword evidence="4" id="KW-0597">Phosphoprotein</keyword>
<feature type="domain" description="LNS2/PITP" evidence="7">
    <location>
        <begin position="634"/>
        <end position="789"/>
    </location>
</feature>
<dbReference type="Proteomes" id="UP000309038">
    <property type="component" value="Unassembled WGS sequence"/>
</dbReference>
<feature type="compositionally biased region" description="Polar residues" evidence="6">
    <location>
        <begin position="545"/>
        <end position="566"/>
    </location>
</feature>
<keyword evidence="9" id="KW-1185">Reference proteome</keyword>
<feature type="compositionally biased region" description="Polar residues" evidence="6">
    <location>
        <begin position="522"/>
        <end position="536"/>
    </location>
</feature>
<feature type="region of interest" description="Disordered" evidence="6">
    <location>
        <begin position="870"/>
        <end position="897"/>
    </location>
</feature>
<sequence length="1021" mass="111739">MNYLRGAVSAISAPYQYYKDINPATLTGAIDVIVINRPRLASDDASQESKPNKDGDMELACSPFHVRFGKWQVLRPADKKVNVFVNGNLIPFSMKIGDAGEAFFIFETDEDVPEEIVTSPLLEATRPGQSNAQVERTGRFGAKEEGSQPSSPAQQALESQEPDFLDLDATSKAENALPSSAAPVSSTDHPDISVSTPPSQEHSTGPSLLTRTAEFGKAALGVAREVERSGKDKMNDQTLKDAVKEVETEQRGYFSDGLSAVKNFSPSERLGLGAQKGDEVLPSVVPKQAEAPKVTYGHDIVYDTEGYHSGLHGKEGSDMTVTNGDSSTTSEPSDSGDLTPGPSILNYIAYLSLVQLLNPLQKCLRTDPHYPFLDLAHIYGHRHVIPLLLMLINGDAAPGASTKTRRRSGTLGGKDEVEDAEFFNRGKVNFSRFLEDDQIVKADNLTLRWAGDMYITREDGSPLMAALTLWREAALTKDPQLSSRPVSPDPDADRRLRRRSIEHEDTLSSGDERPSVHRAVTVDQSQTPNKPSSSSWDAMEGNASPRATTQSTPSGSGSALLNSPGPSSVGPAGQKETEEKTHRKRFAKTLRLTSEQLKTLNLKPGANTITFSLSATGVAACTARIFVWDHTDQIVISDIDGTITKSDALGHVFTMIGRDWTHLGVAKLYTDICRNGYKIMYLTSRAIGQADSTRDYLKGIKQNDYQLPEGPVIMSPDRLMASLHREVIMRKPEVFKMACLRDIQRLFGTHNAFYAGFGNRITDALSYRSVNVPSSRIFTIDSSGEVKMELLELAGYKSSYIHMTDLVDQMFPPINRKWAPEFTDFNYWKAPIADITLPDLAPPSPALSARSDTSNQSTLARLRNFSLVSSRQTSRMSLPPPAIDSSESKTSQGRKDVHLRQMSSLERLSSTLASLRQTASVVSSPGTLTPTSEDSGSEDDEDLDVEKGTRHRRRRRRSVSSMPGSLPGSSSSDEDIEFGVDDSEHEGDGYGYDGENEEEAAEEAFDEDFLATGEMESVPFL</sequence>
<accession>A0A4S4KKW4</accession>
<feature type="region of interest" description="Disordered" evidence="6">
    <location>
        <begin position="916"/>
        <end position="1021"/>
    </location>
</feature>
<evidence type="ECO:0000313" key="9">
    <source>
        <dbReference type="Proteomes" id="UP000309038"/>
    </source>
</evidence>
<feature type="compositionally biased region" description="Acidic residues" evidence="6">
    <location>
        <begin position="994"/>
        <end position="1009"/>
    </location>
</feature>
<dbReference type="Pfam" id="PF04571">
    <property type="entry name" value="Lipin_N"/>
    <property type="match status" value="1"/>
</dbReference>